<dbReference type="EMBL" id="CCYD01000291">
    <property type="protein sequence ID" value="CEG37808.1"/>
    <property type="molecule type" value="Genomic_DNA"/>
</dbReference>
<evidence type="ECO:0000313" key="1">
    <source>
        <dbReference type="EMBL" id="CEG37808.1"/>
    </source>
</evidence>
<protein>
    <submittedName>
        <fullName evidence="1">Uncharacterized protein</fullName>
    </submittedName>
</protein>
<evidence type="ECO:0000313" key="2">
    <source>
        <dbReference type="Proteomes" id="UP000054928"/>
    </source>
</evidence>
<dbReference type="Proteomes" id="UP000054928">
    <property type="component" value="Unassembled WGS sequence"/>
</dbReference>
<dbReference type="RefSeq" id="XP_024574177.1">
    <property type="nucleotide sequence ID" value="XM_024723174.1"/>
</dbReference>
<proteinExistence type="predicted"/>
<dbReference type="AlphaFoldDB" id="A0A0P1AAR5"/>
<accession>A0A0P1AAR5</accession>
<keyword evidence="2" id="KW-1185">Reference proteome</keyword>
<name>A0A0P1AAR5_PLAHL</name>
<dbReference type="GeneID" id="36400918"/>
<sequence length="131" mass="14872">MYMLSDCSVVQTEFKFTRIVDALESDGEDRSTDEMVDSPFSLFSLVRNLEFCPHGFEIEWVKAINGSRDSRARESVELHYAKNDSCVNHQRTYETIKPAREIPVAPPSSINSSTHVVCAKDSTQDSFEVFL</sequence>
<organism evidence="1 2">
    <name type="scientific">Plasmopara halstedii</name>
    <name type="common">Downy mildew of sunflower</name>
    <dbReference type="NCBI Taxonomy" id="4781"/>
    <lineage>
        <taxon>Eukaryota</taxon>
        <taxon>Sar</taxon>
        <taxon>Stramenopiles</taxon>
        <taxon>Oomycota</taxon>
        <taxon>Peronosporomycetes</taxon>
        <taxon>Peronosporales</taxon>
        <taxon>Peronosporaceae</taxon>
        <taxon>Plasmopara</taxon>
    </lineage>
</organism>
<reference evidence="2" key="1">
    <citation type="submission" date="2014-09" db="EMBL/GenBank/DDBJ databases">
        <authorList>
            <person name="Sharma Rahul"/>
            <person name="Thines Marco"/>
        </authorList>
    </citation>
    <scope>NUCLEOTIDE SEQUENCE [LARGE SCALE GENOMIC DNA]</scope>
</reference>